<sequence length="74" mass="7662">MINVLNSLGLFDNIGEIETRVARAVAASGGGRPVAAAAAGGRRARPVVAVGRLHGRGHGLDRRPLADETPLRNL</sequence>
<proteinExistence type="predicted"/>
<feature type="region of interest" description="Disordered" evidence="1">
    <location>
        <begin position="55"/>
        <end position="74"/>
    </location>
</feature>
<evidence type="ECO:0000256" key="1">
    <source>
        <dbReference type="SAM" id="MobiDB-lite"/>
    </source>
</evidence>
<reference evidence="2 3" key="1">
    <citation type="journal article" date="2019" name="Commun. Biol.">
        <title>The bagworm genome reveals a unique fibroin gene that provides high tensile strength.</title>
        <authorList>
            <person name="Kono N."/>
            <person name="Nakamura H."/>
            <person name="Ohtoshi R."/>
            <person name="Tomita M."/>
            <person name="Numata K."/>
            <person name="Arakawa K."/>
        </authorList>
    </citation>
    <scope>NUCLEOTIDE SEQUENCE [LARGE SCALE GENOMIC DNA]</scope>
</reference>
<dbReference type="Proteomes" id="UP000299102">
    <property type="component" value="Unassembled WGS sequence"/>
</dbReference>
<evidence type="ECO:0000313" key="3">
    <source>
        <dbReference type="Proteomes" id="UP000299102"/>
    </source>
</evidence>
<evidence type="ECO:0000313" key="2">
    <source>
        <dbReference type="EMBL" id="GBP58893.1"/>
    </source>
</evidence>
<dbReference type="EMBL" id="BGZK01000747">
    <property type="protein sequence ID" value="GBP58893.1"/>
    <property type="molecule type" value="Genomic_DNA"/>
</dbReference>
<gene>
    <name evidence="2" type="ORF">EVAR_54688_1</name>
</gene>
<feature type="compositionally biased region" description="Basic and acidic residues" evidence="1">
    <location>
        <begin position="58"/>
        <end position="74"/>
    </location>
</feature>
<organism evidence="2 3">
    <name type="scientific">Eumeta variegata</name>
    <name type="common">Bagworm moth</name>
    <name type="synonym">Eumeta japonica</name>
    <dbReference type="NCBI Taxonomy" id="151549"/>
    <lineage>
        <taxon>Eukaryota</taxon>
        <taxon>Metazoa</taxon>
        <taxon>Ecdysozoa</taxon>
        <taxon>Arthropoda</taxon>
        <taxon>Hexapoda</taxon>
        <taxon>Insecta</taxon>
        <taxon>Pterygota</taxon>
        <taxon>Neoptera</taxon>
        <taxon>Endopterygota</taxon>
        <taxon>Lepidoptera</taxon>
        <taxon>Glossata</taxon>
        <taxon>Ditrysia</taxon>
        <taxon>Tineoidea</taxon>
        <taxon>Psychidae</taxon>
        <taxon>Oiketicinae</taxon>
        <taxon>Eumeta</taxon>
    </lineage>
</organism>
<keyword evidence="3" id="KW-1185">Reference proteome</keyword>
<dbReference type="AlphaFoldDB" id="A0A4C1X6V6"/>
<accession>A0A4C1X6V6</accession>
<comment type="caution">
    <text evidence="2">The sequence shown here is derived from an EMBL/GenBank/DDBJ whole genome shotgun (WGS) entry which is preliminary data.</text>
</comment>
<name>A0A4C1X6V6_EUMVA</name>
<protein>
    <submittedName>
        <fullName evidence="2">Uncharacterized protein</fullName>
    </submittedName>
</protein>